<reference evidence="1 2" key="1">
    <citation type="journal article" date="2008" name="J. Bacteriol.">
        <title>The genome of Heliobacterium modesticaldum, a phototrophic representative of the Firmicutes containing the simplest photosynthetic apparatus.</title>
        <authorList>
            <person name="Sattley W.M."/>
            <person name="Madigan M.T."/>
            <person name="Swingley W.D."/>
            <person name="Cheung P.C."/>
            <person name="Clocksin K.M."/>
            <person name="Conrad A.L."/>
            <person name="Dejesa L.C."/>
            <person name="Honchak B.M."/>
            <person name="Jung D.O."/>
            <person name="Karbach L.E."/>
            <person name="Kurdoglu A."/>
            <person name="Lahiri S."/>
            <person name="Mastrian S.D."/>
            <person name="Page L.E."/>
            <person name="Taylor H.L."/>
            <person name="Wang Z.T."/>
            <person name="Raymond J."/>
            <person name="Chen M."/>
            <person name="Blankenship R.E."/>
            <person name="Touchman J.W."/>
        </authorList>
    </citation>
    <scope>NUCLEOTIDE SEQUENCE [LARGE SCALE GENOMIC DNA]</scope>
    <source>
        <strain evidence="2">ATCC 51547 / Ice1</strain>
    </source>
</reference>
<dbReference type="KEGG" id="hmo:HM1_2547"/>
<gene>
    <name evidence="1" type="ORF">HM1_2547</name>
</gene>
<name>B0TAX3_HELMI</name>
<evidence type="ECO:0000313" key="2">
    <source>
        <dbReference type="Proteomes" id="UP000008550"/>
    </source>
</evidence>
<accession>B0TAX3</accession>
<evidence type="ECO:0000313" key="1">
    <source>
        <dbReference type="EMBL" id="ABZ85084.1"/>
    </source>
</evidence>
<dbReference type="Proteomes" id="UP000008550">
    <property type="component" value="Chromosome"/>
</dbReference>
<dbReference type="STRING" id="498761.HM1_2547"/>
<dbReference type="AlphaFoldDB" id="B0TAX3"/>
<proteinExistence type="predicted"/>
<keyword evidence="2" id="KW-1185">Reference proteome</keyword>
<protein>
    <submittedName>
        <fullName evidence="1">Uncharacterized protein</fullName>
    </submittedName>
</protein>
<organism evidence="1 2">
    <name type="scientific">Heliobacterium modesticaldum (strain ATCC 51547 / Ice1)</name>
    <dbReference type="NCBI Taxonomy" id="498761"/>
    <lineage>
        <taxon>Bacteria</taxon>
        <taxon>Bacillati</taxon>
        <taxon>Bacillota</taxon>
        <taxon>Clostridia</taxon>
        <taxon>Eubacteriales</taxon>
        <taxon>Heliobacteriaceae</taxon>
        <taxon>Heliomicrobium</taxon>
    </lineage>
</organism>
<dbReference type="HOGENOM" id="CLU_3290636_0_0_9"/>
<dbReference type="EMBL" id="CP000930">
    <property type="protein sequence ID" value="ABZ85084.1"/>
    <property type="molecule type" value="Genomic_DNA"/>
</dbReference>
<sequence length="40" mass="4626">MSYYHRVEKKPTGRGLPLPVALYPHTFKSNVRKKPGSRTK</sequence>